<dbReference type="SUPFAM" id="SSF50249">
    <property type="entry name" value="Nucleic acid-binding proteins"/>
    <property type="match status" value="1"/>
</dbReference>
<dbReference type="InterPro" id="IPR002878">
    <property type="entry name" value="ChsH2_C"/>
</dbReference>
<dbReference type="HOGENOM" id="CLU_119412_2_2_2"/>
<evidence type="ECO:0000313" key="4">
    <source>
        <dbReference type="Proteomes" id="UP000001106"/>
    </source>
</evidence>
<feature type="domain" description="ChsH2 rubredoxin-like zinc ribbon" evidence="2">
    <location>
        <begin position="12"/>
        <end position="39"/>
    </location>
</feature>
<dbReference type="EMBL" id="CP000743">
    <property type="protein sequence ID" value="ABR55616.1"/>
    <property type="molecule type" value="Genomic_DNA"/>
</dbReference>
<gene>
    <name evidence="3" type="ordered locus">Maeo_0023</name>
</gene>
<evidence type="ECO:0000259" key="1">
    <source>
        <dbReference type="Pfam" id="PF01796"/>
    </source>
</evidence>
<dbReference type="AlphaFoldDB" id="A6USZ4"/>
<dbReference type="Proteomes" id="UP000001106">
    <property type="component" value="Chromosome"/>
</dbReference>
<dbReference type="Pfam" id="PF12172">
    <property type="entry name" value="zf-ChsH2"/>
    <property type="match status" value="1"/>
</dbReference>
<evidence type="ECO:0000259" key="2">
    <source>
        <dbReference type="Pfam" id="PF12172"/>
    </source>
</evidence>
<dbReference type="InterPro" id="IPR012340">
    <property type="entry name" value="NA-bd_OB-fold"/>
</dbReference>
<dbReference type="eggNOG" id="arCOG01285">
    <property type="taxonomic scope" value="Archaea"/>
</dbReference>
<evidence type="ECO:0000313" key="3">
    <source>
        <dbReference type="EMBL" id="ABR55616.1"/>
    </source>
</evidence>
<dbReference type="OrthoDB" id="9573at2157"/>
<sequence>MVVRTWRHFDERYNLIGTKCKTCGTVYFPARNVCANCRRKGEIEPYKLSGKGKIYTYSLISAPPKEFELGAPYVIGIIELEEGAKITAQIDDEIENIEIGMPVEATFRRISEEGKDGVIKYGYKFKPVGK</sequence>
<dbReference type="InterPro" id="IPR022002">
    <property type="entry name" value="ChsH2_Znr"/>
</dbReference>
<evidence type="ECO:0008006" key="5">
    <source>
        <dbReference type="Google" id="ProtNLM"/>
    </source>
</evidence>
<dbReference type="Gene3D" id="6.10.30.10">
    <property type="match status" value="1"/>
</dbReference>
<accession>A6USZ4</accession>
<dbReference type="KEGG" id="mae:Maeo_0023"/>
<dbReference type="RefSeq" id="WP_011972748.1">
    <property type="nucleotide sequence ID" value="NC_009635.1"/>
</dbReference>
<proteinExistence type="predicted"/>
<organism evidence="3 4">
    <name type="scientific">Methanococcus aeolicus (strain ATCC BAA-1280 / DSM 17508 / OCM 812 / Nankai-3)</name>
    <dbReference type="NCBI Taxonomy" id="419665"/>
    <lineage>
        <taxon>Archaea</taxon>
        <taxon>Methanobacteriati</taxon>
        <taxon>Methanobacteriota</taxon>
        <taxon>Methanomada group</taxon>
        <taxon>Methanococci</taxon>
        <taxon>Methanococcales</taxon>
        <taxon>Methanococcaceae</taxon>
        <taxon>Methanococcus</taxon>
    </lineage>
</organism>
<dbReference type="STRING" id="419665.Maeo_0023"/>
<dbReference type="Pfam" id="PF01796">
    <property type="entry name" value="OB_ChsH2_C"/>
    <property type="match status" value="1"/>
</dbReference>
<dbReference type="InterPro" id="IPR052513">
    <property type="entry name" value="Thioester_dehydratase-like"/>
</dbReference>
<feature type="domain" description="ChsH2 C-terminal OB-fold" evidence="1">
    <location>
        <begin position="47"/>
        <end position="108"/>
    </location>
</feature>
<protein>
    <recommendedName>
        <fullName evidence="5">DUF35 domain-containing protein</fullName>
    </recommendedName>
</protein>
<name>A6USZ4_META3</name>
<dbReference type="PANTHER" id="PTHR34075:SF5">
    <property type="entry name" value="BLR3430 PROTEIN"/>
    <property type="match status" value="1"/>
</dbReference>
<reference evidence="3" key="1">
    <citation type="submission" date="2007-06" db="EMBL/GenBank/DDBJ databases">
        <title>Complete sequence of Methanococcus aeolicus Nankai-3.</title>
        <authorList>
            <consortium name="US DOE Joint Genome Institute"/>
            <person name="Copeland A."/>
            <person name="Lucas S."/>
            <person name="Lapidus A."/>
            <person name="Barry K."/>
            <person name="Glavina del Rio T."/>
            <person name="Dalin E."/>
            <person name="Tice H."/>
            <person name="Pitluck S."/>
            <person name="Chain P."/>
            <person name="Malfatti S."/>
            <person name="Shin M."/>
            <person name="Vergez L."/>
            <person name="Schmutz J."/>
            <person name="Larimer F."/>
            <person name="Land M."/>
            <person name="Hauser L."/>
            <person name="Kyrpides N."/>
            <person name="Lykidis A."/>
            <person name="Sieprawska-Lupa M."/>
            <person name="Whitman W.B."/>
            <person name="Richardson P."/>
        </authorList>
    </citation>
    <scope>NUCLEOTIDE SEQUENCE [LARGE SCALE GENOMIC DNA]</scope>
    <source>
        <strain evidence="3">Nankai-3</strain>
    </source>
</reference>
<dbReference type="PANTHER" id="PTHR34075">
    <property type="entry name" value="BLR3430 PROTEIN"/>
    <property type="match status" value="1"/>
</dbReference>
<keyword evidence="4" id="KW-1185">Reference proteome</keyword>
<dbReference type="GeneID" id="5326342"/>